<accession>A0ABR5A8M1</accession>
<name>A0ABR5A8M1_9BACL</name>
<dbReference type="InterPro" id="IPR008307">
    <property type="entry name" value="UCP018957"/>
</dbReference>
<protein>
    <recommendedName>
        <fullName evidence="3">DUF1802 family protein</fullName>
    </recommendedName>
</protein>
<dbReference type="InterPro" id="IPR014923">
    <property type="entry name" value="DUF1802"/>
</dbReference>
<dbReference type="Pfam" id="PF08819">
    <property type="entry name" value="DUF1802"/>
    <property type="match status" value="1"/>
</dbReference>
<reference evidence="1 2" key="1">
    <citation type="submission" date="2014-12" db="EMBL/GenBank/DDBJ databases">
        <title>Draft genome sequence of Cohnella kolymensis strain B-2846.</title>
        <authorList>
            <person name="Karlyshev A.V."/>
            <person name="Kudryashova E.B."/>
        </authorList>
    </citation>
    <scope>NUCLEOTIDE SEQUENCE [LARGE SCALE GENOMIC DNA]</scope>
    <source>
        <strain evidence="1 2">VKM B-2846</strain>
    </source>
</reference>
<sequence>MEQPIALREWAAAVKALEEGRQVIVLRKGGIAEETKEFRLESPQFYLFPSFEHQKPHLVKDEAREDVVTTQAEAAGHPDTVTITSFAEVFEDIEITDADILKRLDPLHIWTEDYAEERLKWKRTKPLHVLVLRMYKLTPPAVLPLRENYGGCKSWLRLEDEIASERAIPVLSDDEFNKKARQVRNAIEGLQL</sequence>
<dbReference type="Proteomes" id="UP000054526">
    <property type="component" value="Unassembled WGS sequence"/>
</dbReference>
<keyword evidence="2" id="KW-1185">Reference proteome</keyword>
<dbReference type="EMBL" id="JXAL01000005">
    <property type="protein sequence ID" value="KIL36762.1"/>
    <property type="molecule type" value="Genomic_DNA"/>
</dbReference>
<dbReference type="RefSeq" id="WP_041060898.1">
    <property type="nucleotide sequence ID" value="NZ_JXAL01000005.1"/>
</dbReference>
<dbReference type="PIRSF" id="PIRSF018957">
    <property type="entry name" value="UCP018957"/>
    <property type="match status" value="1"/>
</dbReference>
<gene>
    <name evidence="1" type="ORF">SD71_05775</name>
</gene>
<comment type="caution">
    <text evidence="1">The sequence shown here is derived from an EMBL/GenBank/DDBJ whole genome shotgun (WGS) entry which is preliminary data.</text>
</comment>
<evidence type="ECO:0008006" key="3">
    <source>
        <dbReference type="Google" id="ProtNLM"/>
    </source>
</evidence>
<evidence type="ECO:0000313" key="2">
    <source>
        <dbReference type="Proteomes" id="UP000054526"/>
    </source>
</evidence>
<proteinExistence type="predicted"/>
<evidence type="ECO:0000313" key="1">
    <source>
        <dbReference type="EMBL" id="KIL36762.1"/>
    </source>
</evidence>
<organism evidence="1 2">
    <name type="scientific">Cohnella kolymensis</name>
    <dbReference type="NCBI Taxonomy" id="1590652"/>
    <lineage>
        <taxon>Bacteria</taxon>
        <taxon>Bacillati</taxon>
        <taxon>Bacillota</taxon>
        <taxon>Bacilli</taxon>
        <taxon>Bacillales</taxon>
        <taxon>Paenibacillaceae</taxon>
        <taxon>Cohnella</taxon>
    </lineage>
</organism>